<dbReference type="STRING" id="1121449.SAMN02745704_01884"/>
<dbReference type="Gene3D" id="3.40.50.300">
    <property type="entry name" value="P-loop containing nucleotide triphosphate hydrolases"/>
    <property type="match status" value="1"/>
</dbReference>
<accession>A0A1T4X7D9</accession>
<dbReference type="AlphaFoldDB" id="A0A1T4X7D9"/>
<sequence length="485" mass="55032">MTNNEHPIQRITYAAPPTLTRFHASDAFYRGVMGPVGSGKSTAMCMELMRRAQAQQPGPDGMRRSRFAIVRNTYRELADTTLKTWLDWFPEDLFGQYNQTGMTHTVRFGDVHAEFMFRSLDRPGDVKKLLSLELTGAWFNECREMPKAIVDAMGDRVERFPPRRMGGCSWAGVIMDTNPPDTDHWWYRLAEEDRPRGWAFFRQPGGLLEKGEENGRPRFAPNPNAENLTNLPEQYYLRRMAGKPADHIRVYYCAKYGSVQDGKPVFPEFHATVHVASTPLRARPESPLFVGLDFGLTPAAVFGQREINGRWLWLGELVAEDMGMTRFARELRRTLNERWPGMEVVLYGDPAGTQRSQVDERTPFDILRAGGIDARPAPSNDPLLRREAVALPLTRMVDGGPGLLTSPECRTLIKGMCGAYRYRRVEISGEERYKDEPDKNRYSHVCDAAQYLMIGAGEGRAVLGRDAGPRPARAENHYNPFRRSV</sequence>
<dbReference type="OrthoDB" id="5440754at2"/>
<gene>
    <name evidence="2" type="ORF">SAMN02745704_01884</name>
</gene>
<dbReference type="EMBL" id="FUYC01000008">
    <property type="protein sequence ID" value="SKA85544.1"/>
    <property type="molecule type" value="Genomic_DNA"/>
</dbReference>
<evidence type="ECO:0000256" key="1">
    <source>
        <dbReference type="SAM" id="MobiDB-lite"/>
    </source>
</evidence>
<dbReference type="InterPro" id="IPR027417">
    <property type="entry name" value="P-loop_NTPase"/>
</dbReference>
<dbReference type="Gene3D" id="3.30.420.280">
    <property type="match status" value="1"/>
</dbReference>
<evidence type="ECO:0000313" key="3">
    <source>
        <dbReference type="Proteomes" id="UP000190027"/>
    </source>
</evidence>
<name>A0A1T4X7D9_9BACT</name>
<evidence type="ECO:0008006" key="4">
    <source>
        <dbReference type="Google" id="ProtNLM"/>
    </source>
</evidence>
<dbReference type="Proteomes" id="UP000190027">
    <property type="component" value="Unassembled WGS sequence"/>
</dbReference>
<dbReference type="RefSeq" id="WP_078717441.1">
    <property type="nucleotide sequence ID" value="NZ_FUYC01000008.1"/>
</dbReference>
<protein>
    <recommendedName>
        <fullName evidence="4">Terminase-like family protein</fullName>
    </recommendedName>
</protein>
<reference evidence="2 3" key="1">
    <citation type="submission" date="2017-02" db="EMBL/GenBank/DDBJ databases">
        <authorList>
            <person name="Peterson S.W."/>
        </authorList>
    </citation>
    <scope>NUCLEOTIDE SEQUENCE [LARGE SCALE GENOMIC DNA]</scope>
    <source>
        <strain evidence="2 3">DSM 16080</strain>
    </source>
</reference>
<feature type="region of interest" description="Disordered" evidence="1">
    <location>
        <begin position="466"/>
        <end position="485"/>
    </location>
</feature>
<organism evidence="2 3">
    <name type="scientific">Paucidesulfovibrio gracilis DSM 16080</name>
    <dbReference type="NCBI Taxonomy" id="1121449"/>
    <lineage>
        <taxon>Bacteria</taxon>
        <taxon>Pseudomonadati</taxon>
        <taxon>Thermodesulfobacteriota</taxon>
        <taxon>Desulfovibrionia</taxon>
        <taxon>Desulfovibrionales</taxon>
        <taxon>Desulfovibrionaceae</taxon>
        <taxon>Paucidesulfovibrio</taxon>
    </lineage>
</organism>
<evidence type="ECO:0000313" key="2">
    <source>
        <dbReference type="EMBL" id="SKA85544.1"/>
    </source>
</evidence>
<keyword evidence="3" id="KW-1185">Reference proteome</keyword>
<proteinExistence type="predicted"/>